<dbReference type="InterPro" id="IPR003607">
    <property type="entry name" value="HD/PDEase_dom"/>
</dbReference>
<dbReference type="Pfam" id="PF01336">
    <property type="entry name" value="tRNA_anti-codon"/>
    <property type="match status" value="1"/>
</dbReference>
<feature type="domain" description="HD" evidence="2">
    <location>
        <begin position="162"/>
        <end position="282"/>
    </location>
</feature>
<dbReference type="Pfam" id="PF01966">
    <property type="entry name" value="HD"/>
    <property type="match status" value="1"/>
</dbReference>
<dbReference type="InterPro" id="IPR050798">
    <property type="entry name" value="YhaM_exoribonuc/phosphodiest"/>
</dbReference>
<evidence type="ECO:0000313" key="3">
    <source>
        <dbReference type="EMBL" id="KPJ72615.1"/>
    </source>
</evidence>
<dbReference type="GO" id="GO:0031125">
    <property type="term" value="P:rRNA 3'-end processing"/>
    <property type="evidence" value="ECO:0007669"/>
    <property type="project" value="TreeGrafter"/>
</dbReference>
<dbReference type="SUPFAM" id="SSF50249">
    <property type="entry name" value="Nucleic acid-binding proteins"/>
    <property type="match status" value="1"/>
</dbReference>
<organism evidence="3 4">
    <name type="scientific">candidate division TA06 bacterium DG_78</name>
    <dbReference type="NCBI Taxonomy" id="1703772"/>
    <lineage>
        <taxon>Bacteria</taxon>
        <taxon>Bacteria division TA06</taxon>
    </lineage>
</organism>
<dbReference type="SUPFAM" id="SSF109604">
    <property type="entry name" value="HD-domain/PDEase-like"/>
    <property type="match status" value="1"/>
</dbReference>
<dbReference type="InterPro" id="IPR012340">
    <property type="entry name" value="NA-bd_OB-fold"/>
</dbReference>
<dbReference type="NCBIfam" id="TIGR00277">
    <property type="entry name" value="HDIG"/>
    <property type="match status" value="1"/>
</dbReference>
<protein>
    <recommendedName>
        <fullName evidence="2">HD domain-containing protein</fullName>
    </recommendedName>
</protein>
<dbReference type="GO" id="GO:0016787">
    <property type="term" value="F:hydrolase activity"/>
    <property type="evidence" value="ECO:0007669"/>
    <property type="project" value="UniProtKB-KW"/>
</dbReference>
<dbReference type="PROSITE" id="PS51831">
    <property type="entry name" value="HD"/>
    <property type="match status" value="1"/>
</dbReference>
<dbReference type="InterPro" id="IPR004365">
    <property type="entry name" value="NA-bd_OB_tRNA"/>
</dbReference>
<dbReference type="InterPro" id="IPR006675">
    <property type="entry name" value="HDIG_dom"/>
</dbReference>
<dbReference type="Gene3D" id="1.10.3210.10">
    <property type="entry name" value="Hypothetical protein af1432"/>
    <property type="match status" value="1"/>
</dbReference>
<dbReference type="AlphaFoldDB" id="A0A0S7YCT3"/>
<dbReference type="PANTHER" id="PTHR37294:SF1">
    <property type="entry name" value="3'-5' EXORIBONUCLEASE YHAM"/>
    <property type="match status" value="1"/>
</dbReference>
<evidence type="ECO:0000259" key="2">
    <source>
        <dbReference type="PROSITE" id="PS51831"/>
    </source>
</evidence>
<evidence type="ECO:0000256" key="1">
    <source>
        <dbReference type="ARBA" id="ARBA00022801"/>
    </source>
</evidence>
<dbReference type="EMBL" id="LJNI01000066">
    <property type="protein sequence ID" value="KPJ72615.1"/>
    <property type="molecule type" value="Genomic_DNA"/>
</dbReference>
<dbReference type="PANTHER" id="PTHR37294">
    <property type="entry name" value="3'-5' EXORIBONUCLEASE YHAM"/>
    <property type="match status" value="1"/>
</dbReference>
<accession>A0A0S7YCT3</accession>
<dbReference type="GO" id="GO:0003676">
    <property type="term" value="F:nucleic acid binding"/>
    <property type="evidence" value="ECO:0007669"/>
    <property type="project" value="InterPro"/>
</dbReference>
<dbReference type="SMART" id="SM00471">
    <property type="entry name" value="HDc"/>
    <property type="match status" value="1"/>
</dbReference>
<dbReference type="InterPro" id="IPR006674">
    <property type="entry name" value="HD_domain"/>
</dbReference>
<evidence type="ECO:0000313" key="4">
    <source>
        <dbReference type="Proteomes" id="UP000051012"/>
    </source>
</evidence>
<dbReference type="Gene3D" id="2.40.50.140">
    <property type="entry name" value="Nucleic acid-binding proteins"/>
    <property type="match status" value="1"/>
</dbReference>
<comment type="caution">
    <text evidence="3">The sequence shown here is derived from an EMBL/GenBank/DDBJ whole genome shotgun (WGS) entry which is preliminary data.</text>
</comment>
<dbReference type="CDD" id="cd04492">
    <property type="entry name" value="YhaM_OBF_like"/>
    <property type="match status" value="1"/>
</dbReference>
<proteinExistence type="predicted"/>
<reference evidence="3 4" key="1">
    <citation type="journal article" date="2015" name="Microbiome">
        <title>Genomic resolution of linkages in carbon, nitrogen, and sulfur cycling among widespread estuary sediment bacteria.</title>
        <authorList>
            <person name="Baker B.J."/>
            <person name="Lazar C.S."/>
            <person name="Teske A.P."/>
            <person name="Dick G.J."/>
        </authorList>
    </citation>
    <scope>NUCLEOTIDE SEQUENCE [LARGE SCALE GENOMIC DNA]</scope>
    <source>
        <strain evidence="3">DG_78</strain>
    </source>
</reference>
<dbReference type="Proteomes" id="UP000051012">
    <property type="component" value="Unassembled WGS sequence"/>
</dbReference>
<dbReference type="CDD" id="cd00077">
    <property type="entry name" value="HDc"/>
    <property type="match status" value="1"/>
</dbReference>
<keyword evidence="1" id="KW-0378">Hydrolase</keyword>
<gene>
    <name evidence="3" type="ORF">AMJ52_05825</name>
</gene>
<sequence>MKSQYVSELKSGHTVKEKFILSKKILKEKKDGGFYAMLELTDRTGSIEGIAWDSVAGDLKTISVNDVVFVTGNINEYNGKLEIVVNSISQIANDEIDPADFLPQCEENIDTIMAEIDEFRTKVTNPFLKKIIDMFFDDQSFVEKFRLAPAAMRVHHAYLGGLAVHTLKVLKLLSGMGDTYTSLNTDLLIAGGLLHDIGKIQEYIYTKKIHTSTRGKMLGHIVIGYEMVSRKIAAISQFPEELKLKLLHMMLSHHGEFEWGSPKLPMFPEALILHFVDNLDSKVEMMIEEIKKHRGNQKEWSDYHPFLEREIYLHEED</sequence>
<name>A0A0S7YCT3_UNCT6</name>